<evidence type="ECO:0000313" key="5">
    <source>
        <dbReference type="EMBL" id="OGL52037.1"/>
    </source>
</evidence>
<dbReference type="SMART" id="SM00028">
    <property type="entry name" value="TPR"/>
    <property type="match status" value="4"/>
</dbReference>
<organism evidence="5 6">
    <name type="scientific">Candidatus Shapirobacteria bacterium RBG_13_44_7</name>
    <dbReference type="NCBI Taxonomy" id="1802149"/>
    <lineage>
        <taxon>Bacteria</taxon>
        <taxon>Candidatus Shapironibacteriota</taxon>
    </lineage>
</organism>
<keyword evidence="1" id="KW-0677">Repeat</keyword>
<keyword evidence="4" id="KW-0472">Membrane</keyword>
<dbReference type="InterPro" id="IPR011990">
    <property type="entry name" value="TPR-like_helical_dom_sf"/>
</dbReference>
<feature type="transmembrane region" description="Helical" evidence="4">
    <location>
        <begin position="129"/>
        <end position="146"/>
    </location>
</feature>
<feature type="transmembrane region" description="Helical" evidence="4">
    <location>
        <begin position="153"/>
        <end position="174"/>
    </location>
</feature>
<dbReference type="PANTHER" id="PTHR44227">
    <property type="match status" value="1"/>
</dbReference>
<feature type="transmembrane region" description="Helical" evidence="4">
    <location>
        <begin position="52"/>
        <end position="71"/>
    </location>
</feature>
<keyword evidence="2 3" id="KW-0802">TPR repeat</keyword>
<feature type="repeat" description="TPR" evidence="3">
    <location>
        <begin position="247"/>
        <end position="280"/>
    </location>
</feature>
<feature type="transmembrane region" description="Helical" evidence="4">
    <location>
        <begin position="204"/>
        <end position="224"/>
    </location>
</feature>
<feature type="repeat" description="TPR" evidence="3">
    <location>
        <begin position="281"/>
        <end position="314"/>
    </location>
</feature>
<dbReference type="SUPFAM" id="SSF48452">
    <property type="entry name" value="TPR-like"/>
    <property type="match status" value="1"/>
</dbReference>
<name>A0A1F7SFU7_9BACT</name>
<dbReference type="AlphaFoldDB" id="A0A1F7SFU7"/>
<evidence type="ECO:0000256" key="2">
    <source>
        <dbReference type="ARBA" id="ARBA00022803"/>
    </source>
</evidence>
<dbReference type="InterPro" id="IPR019734">
    <property type="entry name" value="TPR_rpt"/>
</dbReference>
<dbReference type="EMBL" id="MGDJ01000033">
    <property type="protein sequence ID" value="OGL52037.1"/>
    <property type="molecule type" value="Genomic_DNA"/>
</dbReference>
<protein>
    <submittedName>
        <fullName evidence="5">Uncharacterized protein</fullName>
    </submittedName>
</protein>
<keyword evidence="4" id="KW-0812">Transmembrane</keyword>
<dbReference type="Gene3D" id="1.25.40.10">
    <property type="entry name" value="Tetratricopeptide repeat domain"/>
    <property type="match status" value="1"/>
</dbReference>
<evidence type="ECO:0000256" key="1">
    <source>
        <dbReference type="ARBA" id="ARBA00022737"/>
    </source>
</evidence>
<gene>
    <name evidence="5" type="ORF">A3K55_00510</name>
</gene>
<keyword evidence="4" id="KW-1133">Transmembrane helix</keyword>
<reference evidence="5 6" key="1">
    <citation type="journal article" date="2016" name="Nat. Commun.">
        <title>Thousands of microbial genomes shed light on interconnected biogeochemical processes in an aquifer system.</title>
        <authorList>
            <person name="Anantharaman K."/>
            <person name="Brown C.T."/>
            <person name="Hug L.A."/>
            <person name="Sharon I."/>
            <person name="Castelle C.J."/>
            <person name="Probst A.J."/>
            <person name="Thomas B.C."/>
            <person name="Singh A."/>
            <person name="Wilkins M.J."/>
            <person name="Karaoz U."/>
            <person name="Brodie E.L."/>
            <person name="Williams K.H."/>
            <person name="Hubbard S.S."/>
            <person name="Banfield J.F."/>
        </authorList>
    </citation>
    <scope>NUCLEOTIDE SEQUENCE [LARGE SCALE GENOMIC DNA]</scope>
</reference>
<evidence type="ECO:0000313" key="6">
    <source>
        <dbReference type="Proteomes" id="UP000185874"/>
    </source>
</evidence>
<dbReference type="Pfam" id="PF13432">
    <property type="entry name" value="TPR_16"/>
    <property type="match status" value="1"/>
</dbReference>
<dbReference type="PANTHER" id="PTHR44227:SF3">
    <property type="entry name" value="PROTEIN O-MANNOSYL-TRANSFERASE TMTC4"/>
    <property type="match status" value="1"/>
</dbReference>
<accession>A0A1F7SFU7</accession>
<sequence length="395" mass="44883">MLLKTRKNKYLKLFLLSLPLTFVADKIRSFSLLLIVPLFLISFEKEAIKRLLNAKVILIGGLVIVLALIFLGPKVYERVVSVNSGYNASESIFYNPFFQYPTGLTKYFQLLWLPTDLTLYHTMYTLPVWLNWAVFLAYLGALAYFFMRNKSYFFALAFIVAGVLPSMMPVKVSWLVAERYIFLGSFGFALLIGLLLRDIWDKRSLVAVAILAVGLVLGSTRIYLRNIDWQTNHNLWVNTCQVSPNSHNAWNNIGDDYDKLADYENAIKGFTQSTLVKPNYADAFHNRANIFFKIGRLDLARDSYNTALYFSPNLYQTYISLTQIDLIEKRMDLAVNHAQEAAKLQPSNPQTGYVLGVVYAQAGRKDEAIGVLKSVVGAYPDYQPAREALNNLLVQ</sequence>
<dbReference type="PROSITE" id="PS50005">
    <property type="entry name" value="TPR"/>
    <property type="match status" value="2"/>
</dbReference>
<evidence type="ECO:0000256" key="3">
    <source>
        <dbReference type="PROSITE-ProRule" id="PRU00339"/>
    </source>
</evidence>
<feature type="transmembrane region" description="Helical" evidence="4">
    <location>
        <begin position="180"/>
        <end position="197"/>
    </location>
</feature>
<evidence type="ECO:0000256" key="4">
    <source>
        <dbReference type="SAM" id="Phobius"/>
    </source>
</evidence>
<comment type="caution">
    <text evidence="5">The sequence shown here is derived from an EMBL/GenBank/DDBJ whole genome shotgun (WGS) entry which is preliminary data.</text>
</comment>
<dbReference type="InterPro" id="IPR052346">
    <property type="entry name" value="O-mannosyl-transferase_TMTC"/>
</dbReference>
<dbReference type="Pfam" id="PF14559">
    <property type="entry name" value="TPR_19"/>
    <property type="match status" value="1"/>
</dbReference>
<dbReference type="Proteomes" id="UP000185874">
    <property type="component" value="Unassembled WGS sequence"/>
</dbReference>
<proteinExistence type="predicted"/>